<accession>W1NPQ5</accession>
<dbReference type="EMBL" id="KI395267">
    <property type="protein sequence ID" value="ERM98776.1"/>
    <property type="molecule type" value="Genomic_DNA"/>
</dbReference>
<evidence type="ECO:0000313" key="3">
    <source>
        <dbReference type="Proteomes" id="UP000017836"/>
    </source>
</evidence>
<protein>
    <submittedName>
        <fullName evidence="2">Uncharacterized protein</fullName>
    </submittedName>
</protein>
<dbReference type="HOGENOM" id="CLU_167293_0_0_1"/>
<name>W1NPQ5_AMBTC</name>
<feature type="compositionally biased region" description="Acidic residues" evidence="1">
    <location>
        <begin position="1"/>
        <end position="10"/>
    </location>
</feature>
<sequence length="71" mass="8001">GAVADMDDNVDVVASNKGDMPMDMDDDYTHDEDDAQDDKETDETMENNWRDPVIQECEGAQHDAVPDDRKN</sequence>
<dbReference type="AlphaFoldDB" id="W1NPQ5"/>
<feature type="region of interest" description="Disordered" evidence="1">
    <location>
        <begin position="1"/>
        <end position="71"/>
    </location>
</feature>
<evidence type="ECO:0000313" key="2">
    <source>
        <dbReference type="EMBL" id="ERM98776.1"/>
    </source>
</evidence>
<feature type="compositionally biased region" description="Basic and acidic residues" evidence="1">
    <location>
        <begin position="59"/>
        <end position="71"/>
    </location>
</feature>
<dbReference type="Gramene" id="ERM98776">
    <property type="protein sequence ID" value="ERM98776"/>
    <property type="gene ID" value="AMTR_s00348p00015270"/>
</dbReference>
<gene>
    <name evidence="2" type="ORF">AMTR_s00348p00015270</name>
</gene>
<evidence type="ECO:0000256" key="1">
    <source>
        <dbReference type="SAM" id="MobiDB-lite"/>
    </source>
</evidence>
<organism evidence="2 3">
    <name type="scientific">Amborella trichopoda</name>
    <dbReference type="NCBI Taxonomy" id="13333"/>
    <lineage>
        <taxon>Eukaryota</taxon>
        <taxon>Viridiplantae</taxon>
        <taxon>Streptophyta</taxon>
        <taxon>Embryophyta</taxon>
        <taxon>Tracheophyta</taxon>
        <taxon>Spermatophyta</taxon>
        <taxon>Magnoliopsida</taxon>
        <taxon>Amborellales</taxon>
        <taxon>Amborellaceae</taxon>
        <taxon>Amborella</taxon>
    </lineage>
</organism>
<reference evidence="3" key="1">
    <citation type="journal article" date="2013" name="Science">
        <title>The Amborella genome and the evolution of flowering plants.</title>
        <authorList>
            <consortium name="Amborella Genome Project"/>
        </authorList>
    </citation>
    <scope>NUCLEOTIDE SEQUENCE [LARGE SCALE GENOMIC DNA]</scope>
</reference>
<keyword evidence="3" id="KW-1185">Reference proteome</keyword>
<feature type="compositionally biased region" description="Acidic residues" evidence="1">
    <location>
        <begin position="22"/>
        <end position="45"/>
    </location>
</feature>
<proteinExistence type="predicted"/>
<feature type="non-terminal residue" evidence="2">
    <location>
        <position position="1"/>
    </location>
</feature>
<dbReference type="Proteomes" id="UP000017836">
    <property type="component" value="Unassembled WGS sequence"/>
</dbReference>